<name>A0A2V1ITJ6_9BACT</name>
<dbReference type="AlphaFoldDB" id="A0A2V1ITJ6"/>
<dbReference type="GO" id="GO:0003677">
    <property type="term" value="F:DNA binding"/>
    <property type="evidence" value="ECO:0007669"/>
    <property type="project" value="UniProtKB-KW"/>
</dbReference>
<organism evidence="2 3">
    <name type="scientific">Paramuribaculum intestinale</name>
    <dbReference type="NCBI Taxonomy" id="2094151"/>
    <lineage>
        <taxon>Bacteria</taxon>
        <taxon>Pseudomonadati</taxon>
        <taxon>Bacteroidota</taxon>
        <taxon>Bacteroidia</taxon>
        <taxon>Bacteroidales</taxon>
        <taxon>Muribaculaceae</taxon>
        <taxon>Paramuribaculum</taxon>
    </lineage>
</organism>
<dbReference type="PANTHER" id="PTHR34585">
    <property type="match status" value="1"/>
</dbReference>
<gene>
    <name evidence="2" type="ORF">C5O25_12675</name>
</gene>
<dbReference type="InterPro" id="IPR009061">
    <property type="entry name" value="DNA-bd_dom_put_sf"/>
</dbReference>
<comment type="caution">
    <text evidence="2">The sequence shown here is derived from an EMBL/GenBank/DDBJ whole genome shotgun (WGS) entry which is preliminary data.</text>
</comment>
<dbReference type="InterPro" id="IPR041657">
    <property type="entry name" value="HTH_17"/>
</dbReference>
<evidence type="ECO:0000313" key="2">
    <source>
        <dbReference type="EMBL" id="PWB05561.1"/>
    </source>
</evidence>
<evidence type="ECO:0000313" key="3">
    <source>
        <dbReference type="Proteomes" id="UP000244925"/>
    </source>
</evidence>
<dbReference type="Pfam" id="PF12728">
    <property type="entry name" value="HTH_17"/>
    <property type="match status" value="1"/>
</dbReference>
<dbReference type="PANTHER" id="PTHR34585:SF22">
    <property type="entry name" value="HELIX-TURN-HELIX DOMAIN-CONTAINING PROTEIN"/>
    <property type="match status" value="1"/>
</dbReference>
<proteinExistence type="predicted"/>
<keyword evidence="3" id="KW-1185">Reference proteome</keyword>
<evidence type="ECO:0000259" key="1">
    <source>
        <dbReference type="Pfam" id="PF12728"/>
    </source>
</evidence>
<dbReference type="EMBL" id="PUBV01000067">
    <property type="protein sequence ID" value="PWB05561.1"/>
    <property type="molecule type" value="Genomic_DNA"/>
</dbReference>
<dbReference type="SUPFAM" id="SSF46955">
    <property type="entry name" value="Putative DNA-binding domain"/>
    <property type="match status" value="1"/>
</dbReference>
<reference evidence="3" key="1">
    <citation type="submission" date="2018-02" db="EMBL/GenBank/DDBJ databases">
        <authorList>
            <person name="Clavel T."/>
            <person name="Strowig T."/>
        </authorList>
    </citation>
    <scope>NUCLEOTIDE SEQUENCE [LARGE SCALE GENOMIC DNA]</scope>
    <source>
        <strain evidence="3">DSM 100764</strain>
    </source>
</reference>
<keyword evidence="2" id="KW-0238">DNA-binding</keyword>
<accession>A0A2V1ITJ6</accession>
<sequence>MPMTDDIITKRHPSVMTFYAQARELAEMFEAISPNIRPPLAGRFFIEDKELSKRLSLHRRTLQNFRNANIIPYYKIGGKTIYDEAEIEEWLNANFHAKY</sequence>
<dbReference type="Proteomes" id="UP000244925">
    <property type="component" value="Unassembled WGS sequence"/>
</dbReference>
<protein>
    <submittedName>
        <fullName evidence="2">DNA-binding protein</fullName>
    </submittedName>
</protein>
<feature type="domain" description="Helix-turn-helix" evidence="1">
    <location>
        <begin position="49"/>
        <end position="94"/>
    </location>
</feature>